<dbReference type="HOGENOM" id="CLU_2741755_0_0_1"/>
<evidence type="ECO:0000313" key="1">
    <source>
        <dbReference type="EMBL" id="KIK34091.1"/>
    </source>
</evidence>
<reference evidence="1 2" key="1">
    <citation type="submission" date="2014-04" db="EMBL/GenBank/DDBJ databases">
        <authorList>
            <consortium name="DOE Joint Genome Institute"/>
            <person name="Kuo A."/>
            <person name="Ruytinx J."/>
            <person name="Rineau F."/>
            <person name="Colpaert J."/>
            <person name="Kohler A."/>
            <person name="Nagy L.G."/>
            <person name="Floudas D."/>
            <person name="Copeland A."/>
            <person name="Barry K.W."/>
            <person name="Cichocki N."/>
            <person name="Veneault-Fourrey C."/>
            <person name="LaButti K."/>
            <person name="Lindquist E.A."/>
            <person name="Lipzen A."/>
            <person name="Lundell T."/>
            <person name="Morin E."/>
            <person name="Murat C."/>
            <person name="Sun H."/>
            <person name="Tunlid A."/>
            <person name="Henrissat B."/>
            <person name="Grigoriev I.V."/>
            <person name="Hibbett D.S."/>
            <person name="Martin F."/>
            <person name="Nordberg H.P."/>
            <person name="Cantor M.N."/>
            <person name="Hua S.X."/>
        </authorList>
    </citation>
    <scope>NUCLEOTIDE SEQUENCE [LARGE SCALE GENOMIC DNA]</scope>
    <source>
        <strain evidence="1 2">UH-Slu-Lm8-n1</strain>
    </source>
</reference>
<name>A0A0C9ZXF1_9AGAM</name>
<reference evidence="2" key="2">
    <citation type="submission" date="2015-01" db="EMBL/GenBank/DDBJ databases">
        <title>Evolutionary Origins and Diversification of the Mycorrhizal Mutualists.</title>
        <authorList>
            <consortium name="DOE Joint Genome Institute"/>
            <consortium name="Mycorrhizal Genomics Consortium"/>
            <person name="Kohler A."/>
            <person name="Kuo A."/>
            <person name="Nagy L.G."/>
            <person name="Floudas D."/>
            <person name="Copeland A."/>
            <person name="Barry K.W."/>
            <person name="Cichocki N."/>
            <person name="Veneault-Fourrey C."/>
            <person name="LaButti K."/>
            <person name="Lindquist E.A."/>
            <person name="Lipzen A."/>
            <person name="Lundell T."/>
            <person name="Morin E."/>
            <person name="Murat C."/>
            <person name="Riley R."/>
            <person name="Ohm R."/>
            <person name="Sun H."/>
            <person name="Tunlid A."/>
            <person name="Henrissat B."/>
            <person name="Grigoriev I.V."/>
            <person name="Hibbett D.S."/>
            <person name="Martin F."/>
        </authorList>
    </citation>
    <scope>NUCLEOTIDE SEQUENCE [LARGE SCALE GENOMIC DNA]</scope>
    <source>
        <strain evidence="2">UH-Slu-Lm8-n1</strain>
    </source>
</reference>
<dbReference type="EMBL" id="KN835810">
    <property type="protein sequence ID" value="KIK34091.1"/>
    <property type="molecule type" value="Genomic_DNA"/>
</dbReference>
<organism evidence="1 2">
    <name type="scientific">Suillus luteus UH-Slu-Lm8-n1</name>
    <dbReference type="NCBI Taxonomy" id="930992"/>
    <lineage>
        <taxon>Eukaryota</taxon>
        <taxon>Fungi</taxon>
        <taxon>Dikarya</taxon>
        <taxon>Basidiomycota</taxon>
        <taxon>Agaricomycotina</taxon>
        <taxon>Agaricomycetes</taxon>
        <taxon>Agaricomycetidae</taxon>
        <taxon>Boletales</taxon>
        <taxon>Suillineae</taxon>
        <taxon>Suillaceae</taxon>
        <taxon>Suillus</taxon>
    </lineage>
</organism>
<dbReference type="Proteomes" id="UP000054485">
    <property type="component" value="Unassembled WGS sequence"/>
</dbReference>
<dbReference type="InParanoid" id="A0A0C9ZXF1"/>
<keyword evidence="2" id="KW-1185">Reference proteome</keyword>
<proteinExistence type="predicted"/>
<dbReference type="AlphaFoldDB" id="A0A0C9ZXF1"/>
<sequence>MQLFACAHPEKAAAEATSRHVLLKLRSNFVRAPLNSLVGCRHIYLGPPIPKTNGKAKEDVLDDLPVYISEA</sequence>
<evidence type="ECO:0000313" key="2">
    <source>
        <dbReference type="Proteomes" id="UP000054485"/>
    </source>
</evidence>
<gene>
    <name evidence="1" type="ORF">CY34DRAFT_17951</name>
</gene>
<protein>
    <submittedName>
        <fullName evidence="1">Uncharacterized protein</fullName>
    </submittedName>
</protein>
<accession>A0A0C9ZXF1</accession>